<gene>
    <name evidence="2" type="ORF">WA026_007658</name>
</gene>
<accession>A0AAW1U4T6</accession>
<protein>
    <submittedName>
        <fullName evidence="2">Uncharacterized protein</fullName>
    </submittedName>
</protein>
<name>A0AAW1U4T6_9CUCU</name>
<reference evidence="2 3" key="1">
    <citation type="submission" date="2023-03" db="EMBL/GenBank/DDBJ databases">
        <title>Genome insight into feeding habits of ladybird beetles.</title>
        <authorList>
            <person name="Li H.-S."/>
            <person name="Huang Y.-H."/>
            <person name="Pang H."/>
        </authorList>
    </citation>
    <scope>NUCLEOTIDE SEQUENCE [LARGE SCALE GENOMIC DNA]</scope>
    <source>
        <strain evidence="2">SYSU_2023b</strain>
        <tissue evidence="2">Whole body</tissue>
    </source>
</reference>
<evidence type="ECO:0000313" key="3">
    <source>
        <dbReference type="Proteomes" id="UP001431783"/>
    </source>
</evidence>
<feature type="region of interest" description="Disordered" evidence="1">
    <location>
        <begin position="1"/>
        <end position="21"/>
    </location>
</feature>
<keyword evidence="3" id="KW-1185">Reference proteome</keyword>
<dbReference type="Proteomes" id="UP001431783">
    <property type="component" value="Unassembled WGS sequence"/>
</dbReference>
<evidence type="ECO:0000256" key="1">
    <source>
        <dbReference type="SAM" id="MobiDB-lite"/>
    </source>
</evidence>
<organism evidence="2 3">
    <name type="scientific">Henosepilachna vigintioctopunctata</name>
    <dbReference type="NCBI Taxonomy" id="420089"/>
    <lineage>
        <taxon>Eukaryota</taxon>
        <taxon>Metazoa</taxon>
        <taxon>Ecdysozoa</taxon>
        <taxon>Arthropoda</taxon>
        <taxon>Hexapoda</taxon>
        <taxon>Insecta</taxon>
        <taxon>Pterygota</taxon>
        <taxon>Neoptera</taxon>
        <taxon>Endopterygota</taxon>
        <taxon>Coleoptera</taxon>
        <taxon>Polyphaga</taxon>
        <taxon>Cucujiformia</taxon>
        <taxon>Coccinelloidea</taxon>
        <taxon>Coccinellidae</taxon>
        <taxon>Epilachninae</taxon>
        <taxon>Epilachnini</taxon>
        <taxon>Henosepilachna</taxon>
    </lineage>
</organism>
<proteinExistence type="predicted"/>
<feature type="non-terminal residue" evidence="2">
    <location>
        <position position="66"/>
    </location>
</feature>
<sequence>MADPALSPSGRKATGVGNGSSPLILYDQQVISEYGFRNQGERISFDCSELAVCSLTKARKRKKTFS</sequence>
<evidence type="ECO:0000313" key="2">
    <source>
        <dbReference type="EMBL" id="KAK9875267.1"/>
    </source>
</evidence>
<comment type="caution">
    <text evidence="2">The sequence shown here is derived from an EMBL/GenBank/DDBJ whole genome shotgun (WGS) entry which is preliminary data.</text>
</comment>
<dbReference type="EMBL" id="JARQZJ010000033">
    <property type="protein sequence ID" value="KAK9875267.1"/>
    <property type="molecule type" value="Genomic_DNA"/>
</dbReference>
<dbReference type="AlphaFoldDB" id="A0AAW1U4T6"/>